<dbReference type="Gene3D" id="3.30.160.60">
    <property type="entry name" value="Classic Zinc Finger"/>
    <property type="match status" value="1"/>
</dbReference>
<name>A0A2N9IW90_FAGSY</name>
<keyword evidence="4" id="KW-0539">Nucleus</keyword>
<dbReference type="InterPro" id="IPR013087">
    <property type="entry name" value="Znf_C2H2_type"/>
</dbReference>
<dbReference type="AlphaFoldDB" id="A0A2N9IW90"/>
<feature type="compositionally biased region" description="Gly residues" evidence="5">
    <location>
        <begin position="266"/>
        <end position="275"/>
    </location>
</feature>
<proteinExistence type="predicted"/>
<evidence type="ECO:0000256" key="5">
    <source>
        <dbReference type="SAM" id="MobiDB-lite"/>
    </source>
</evidence>
<keyword evidence="1" id="KW-0479">Metal-binding</keyword>
<reference evidence="7" key="1">
    <citation type="submission" date="2018-02" db="EMBL/GenBank/DDBJ databases">
        <authorList>
            <person name="Cohen D.B."/>
            <person name="Kent A.D."/>
        </authorList>
    </citation>
    <scope>NUCLEOTIDE SEQUENCE</scope>
</reference>
<organism evidence="7">
    <name type="scientific">Fagus sylvatica</name>
    <name type="common">Beechnut</name>
    <dbReference type="NCBI Taxonomy" id="28930"/>
    <lineage>
        <taxon>Eukaryota</taxon>
        <taxon>Viridiplantae</taxon>
        <taxon>Streptophyta</taxon>
        <taxon>Embryophyta</taxon>
        <taxon>Tracheophyta</taxon>
        <taxon>Spermatophyta</taxon>
        <taxon>Magnoliopsida</taxon>
        <taxon>eudicotyledons</taxon>
        <taxon>Gunneridae</taxon>
        <taxon>Pentapetalae</taxon>
        <taxon>rosids</taxon>
        <taxon>fabids</taxon>
        <taxon>Fagales</taxon>
        <taxon>Fagaceae</taxon>
        <taxon>Fagus</taxon>
    </lineage>
</organism>
<feature type="region of interest" description="Disordered" evidence="5">
    <location>
        <begin position="226"/>
        <end position="275"/>
    </location>
</feature>
<evidence type="ECO:0000256" key="2">
    <source>
        <dbReference type="ARBA" id="ARBA00022771"/>
    </source>
</evidence>
<sequence>MAHTNNEVVGVDNTFRRKFDREEYLERARERERQEEARSKSKWVNDFGLLGNWFWRVGSVANQFWGNGVAEILLGVESLVIGLLALGHEYKFLSPSGVNAPGLPENWFWRVGSVASKGPPVQRKPLKHRDFEVDLESRLGKTQVVTPVAPLSQQAGYFCSVCECVVKDSANYLDHINGKKHQRALGMSMRVERASVDQVKQRFEVLKKRRAPGSFTEQDLDERIIKQQQEEEERKRQRREKKKEKKKEKVAEEETEMDPDVAAMMGFGGFGSSKK</sequence>
<keyword evidence="2" id="KW-0863">Zinc-finger</keyword>
<accession>A0A2N9IW90</accession>
<evidence type="ECO:0000259" key="6">
    <source>
        <dbReference type="SMART" id="SM00451"/>
    </source>
</evidence>
<dbReference type="EMBL" id="OIVN01006248">
    <property type="protein sequence ID" value="SPD28838.1"/>
    <property type="molecule type" value="Genomic_DNA"/>
</dbReference>
<dbReference type="GO" id="GO:0046540">
    <property type="term" value="C:U4/U6 x U5 tri-snRNP complex"/>
    <property type="evidence" value="ECO:0007669"/>
    <property type="project" value="TreeGrafter"/>
</dbReference>
<dbReference type="GO" id="GO:0008270">
    <property type="term" value="F:zinc ion binding"/>
    <property type="evidence" value="ECO:0007669"/>
    <property type="project" value="UniProtKB-KW"/>
</dbReference>
<evidence type="ECO:0000256" key="3">
    <source>
        <dbReference type="ARBA" id="ARBA00022833"/>
    </source>
</evidence>
<dbReference type="InterPro" id="IPR036236">
    <property type="entry name" value="Znf_C2H2_sf"/>
</dbReference>
<evidence type="ECO:0000256" key="4">
    <source>
        <dbReference type="ARBA" id="ARBA00023242"/>
    </source>
</evidence>
<dbReference type="InterPro" id="IPR003604">
    <property type="entry name" value="Matrin/U1-like-C_Znf_C2H2"/>
</dbReference>
<protein>
    <recommendedName>
        <fullName evidence="6">U1-type domain-containing protein</fullName>
    </recommendedName>
</protein>
<evidence type="ECO:0000256" key="1">
    <source>
        <dbReference type="ARBA" id="ARBA00022723"/>
    </source>
</evidence>
<dbReference type="GO" id="GO:0005681">
    <property type="term" value="C:spliceosomal complex"/>
    <property type="evidence" value="ECO:0007669"/>
    <property type="project" value="InterPro"/>
</dbReference>
<dbReference type="GO" id="GO:0003676">
    <property type="term" value="F:nucleic acid binding"/>
    <property type="evidence" value="ECO:0007669"/>
    <property type="project" value="InterPro"/>
</dbReference>
<feature type="compositionally biased region" description="Basic and acidic residues" evidence="5">
    <location>
        <begin position="226"/>
        <end position="235"/>
    </location>
</feature>
<feature type="compositionally biased region" description="Basic residues" evidence="5">
    <location>
        <begin position="236"/>
        <end position="246"/>
    </location>
</feature>
<dbReference type="PANTHER" id="PTHR45986">
    <property type="entry name" value="ZINC FINGER MATRIN-TYPE PROTEIN 2"/>
    <property type="match status" value="1"/>
</dbReference>
<dbReference type="FunFam" id="3.30.160.60:FF:000491">
    <property type="entry name" value="zinc finger matrin-type protein 2-like"/>
    <property type="match status" value="1"/>
</dbReference>
<dbReference type="PANTHER" id="PTHR45986:SF1">
    <property type="entry name" value="ZINC FINGER MATRIN-TYPE PROTEIN 2"/>
    <property type="match status" value="1"/>
</dbReference>
<dbReference type="SUPFAM" id="SSF57667">
    <property type="entry name" value="beta-beta-alpha zinc fingers"/>
    <property type="match status" value="1"/>
</dbReference>
<keyword evidence="3" id="KW-0862">Zinc</keyword>
<dbReference type="InterPro" id="IPR040107">
    <property type="entry name" value="Snu23"/>
</dbReference>
<dbReference type="GO" id="GO:0000398">
    <property type="term" value="P:mRNA splicing, via spliceosome"/>
    <property type="evidence" value="ECO:0007669"/>
    <property type="project" value="InterPro"/>
</dbReference>
<dbReference type="SMART" id="SM00451">
    <property type="entry name" value="ZnF_U1"/>
    <property type="match status" value="1"/>
</dbReference>
<dbReference type="Pfam" id="PF12874">
    <property type="entry name" value="zf-met"/>
    <property type="match status" value="1"/>
</dbReference>
<gene>
    <name evidence="7" type="ORF">FSB_LOCUS56720</name>
</gene>
<feature type="domain" description="U1-type" evidence="6">
    <location>
        <begin position="154"/>
        <end position="188"/>
    </location>
</feature>
<evidence type="ECO:0000313" key="7">
    <source>
        <dbReference type="EMBL" id="SPD28838.1"/>
    </source>
</evidence>